<dbReference type="InterPro" id="IPR036864">
    <property type="entry name" value="Zn2-C6_fun-type_DNA-bd_sf"/>
</dbReference>
<evidence type="ECO:0000256" key="3">
    <source>
        <dbReference type="ARBA" id="ARBA00022833"/>
    </source>
</evidence>
<dbReference type="Gene3D" id="4.10.240.10">
    <property type="entry name" value="Zn(2)-C6 fungal-type DNA-binding domain"/>
    <property type="match status" value="1"/>
</dbReference>
<evidence type="ECO:0000256" key="1">
    <source>
        <dbReference type="ARBA" id="ARBA00004123"/>
    </source>
</evidence>
<accession>A0A0C3GKS5</accession>
<evidence type="ECO:0000256" key="5">
    <source>
        <dbReference type="ARBA" id="ARBA00023125"/>
    </source>
</evidence>
<evidence type="ECO:0000313" key="10">
    <source>
        <dbReference type="EMBL" id="KIM96730.1"/>
    </source>
</evidence>
<dbReference type="Proteomes" id="UP000054321">
    <property type="component" value="Unassembled WGS sequence"/>
</dbReference>
<dbReference type="GO" id="GO:0005634">
    <property type="term" value="C:nucleus"/>
    <property type="evidence" value="ECO:0007669"/>
    <property type="project" value="UniProtKB-SubCell"/>
</dbReference>
<dbReference type="PROSITE" id="PS00463">
    <property type="entry name" value="ZN2_CY6_FUNGAL_1"/>
    <property type="match status" value="1"/>
</dbReference>
<dbReference type="GO" id="GO:0003677">
    <property type="term" value="F:DNA binding"/>
    <property type="evidence" value="ECO:0007669"/>
    <property type="project" value="UniProtKB-KW"/>
</dbReference>
<keyword evidence="7" id="KW-0539">Nucleus</keyword>
<keyword evidence="11" id="KW-1185">Reference proteome</keyword>
<reference evidence="10 11" key="1">
    <citation type="submission" date="2014-04" db="EMBL/GenBank/DDBJ databases">
        <authorList>
            <consortium name="DOE Joint Genome Institute"/>
            <person name="Kuo A."/>
            <person name="Martino E."/>
            <person name="Perotto S."/>
            <person name="Kohler A."/>
            <person name="Nagy L.G."/>
            <person name="Floudas D."/>
            <person name="Copeland A."/>
            <person name="Barry K.W."/>
            <person name="Cichocki N."/>
            <person name="Veneault-Fourrey C."/>
            <person name="LaButti K."/>
            <person name="Lindquist E.A."/>
            <person name="Lipzen A."/>
            <person name="Lundell T."/>
            <person name="Morin E."/>
            <person name="Murat C."/>
            <person name="Sun H."/>
            <person name="Tunlid A."/>
            <person name="Henrissat B."/>
            <person name="Grigoriev I.V."/>
            <person name="Hibbett D.S."/>
            <person name="Martin F."/>
            <person name="Nordberg H.P."/>
            <person name="Cantor M.N."/>
            <person name="Hua S.X."/>
        </authorList>
    </citation>
    <scope>NUCLEOTIDE SEQUENCE [LARGE SCALE GENOMIC DNA]</scope>
    <source>
        <strain evidence="10 11">Zn</strain>
    </source>
</reference>
<keyword evidence="4" id="KW-0805">Transcription regulation</keyword>
<evidence type="ECO:0000256" key="7">
    <source>
        <dbReference type="ARBA" id="ARBA00023242"/>
    </source>
</evidence>
<protein>
    <recommendedName>
        <fullName evidence="9">Zn(2)-C6 fungal-type domain-containing protein</fullName>
    </recommendedName>
</protein>
<keyword evidence="2" id="KW-0479">Metal-binding</keyword>
<feature type="domain" description="Zn(2)-C6 fungal-type" evidence="9">
    <location>
        <begin position="6"/>
        <end position="35"/>
    </location>
</feature>
<dbReference type="InterPro" id="IPR001138">
    <property type="entry name" value="Zn2Cys6_DnaBD"/>
</dbReference>
<dbReference type="GO" id="GO:0000981">
    <property type="term" value="F:DNA-binding transcription factor activity, RNA polymerase II-specific"/>
    <property type="evidence" value="ECO:0007669"/>
    <property type="project" value="InterPro"/>
</dbReference>
<evidence type="ECO:0000259" key="9">
    <source>
        <dbReference type="PROSITE" id="PS50048"/>
    </source>
</evidence>
<dbReference type="PROSITE" id="PS50048">
    <property type="entry name" value="ZN2_CY6_FUNGAL_2"/>
    <property type="match status" value="1"/>
</dbReference>
<dbReference type="Pfam" id="PF00172">
    <property type="entry name" value="Zn_clus"/>
    <property type="match status" value="1"/>
</dbReference>
<dbReference type="HOGENOM" id="CLU_016574_7_2_1"/>
<dbReference type="InParanoid" id="A0A0C3GKS5"/>
<dbReference type="SUPFAM" id="SSF57701">
    <property type="entry name" value="Zn2/Cys6 DNA-binding domain"/>
    <property type="match status" value="1"/>
</dbReference>
<dbReference type="GO" id="GO:0008270">
    <property type="term" value="F:zinc ion binding"/>
    <property type="evidence" value="ECO:0007669"/>
    <property type="project" value="InterPro"/>
</dbReference>
<dbReference type="EMBL" id="KN832883">
    <property type="protein sequence ID" value="KIM96730.1"/>
    <property type="molecule type" value="Genomic_DNA"/>
</dbReference>
<name>A0A0C3GKS5_OIDMZ</name>
<dbReference type="PANTHER" id="PTHR31668">
    <property type="entry name" value="GLUCOSE TRANSPORT TRANSCRIPTION REGULATOR RGT1-RELATED-RELATED"/>
    <property type="match status" value="1"/>
</dbReference>
<keyword evidence="5" id="KW-0238">DNA-binding</keyword>
<dbReference type="AlphaFoldDB" id="A0A0C3GKS5"/>
<gene>
    <name evidence="10" type="ORF">OIDMADRAFT_44325</name>
</gene>
<dbReference type="InterPro" id="IPR050797">
    <property type="entry name" value="Carb_Metab_Trans_Reg"/>
</dbReference>
<organism evidence="10 11">
    <name type="scientific">Oidiodendron maius (strain Zn)</name>
    <dbReference type="NCBI Taxonomy" id="913774"/>
    <lineage>
        <taxon>Eukaryota</taxon>
        <taxon>Fungi</taxon>
        <taxon>Dikarya</taxon>
        <taxon>Ascomycota</taxon>
        <taxon>Pezizomycotina</taxon>
        <taxon>Leotiomycetes</taxon>
        <taxon>Leotiomycetes incertae sedis</taxon>
        <taxon>Myxotrichaceae</taxon>
        <taxon>Oidiodendron</taxon>
    </lineage>
</organism>
<dbReference type="OrthoDB" id="434972at2759"/>
<evidence type="ECO:0000313" key="11">
    <source>
        <dbReference type="Proteomes" id="UP000054321"/>
    </source>
</evidence>
<feature type="region of interest" description="Disordered" evidence="8">
    <location>
        <begin position="59"/>
        <end position="81"/>
    </location>
</feature>
<keyword evidence="3" id="KW-0862">Zinc</keyword>
<reference evidence="11" key="2">
    <citation type="submission" date="2015-01" db="EMBL/GenBank/DDBJ databases">
        <title>Evolutionary Origins and Diversification of the Mycorrhizal Mutualists.</title>
        <authorList>
            <consortium name="DOE Joint Genome Institute"/>
            <consortium name="Mycorrhizal Genomics Consortium"/>
            <person name="Kohler A."/>
            <person name="Kuo A."/>
            <person name="Nagy L.G."/>
            <person name="Floudas D."/>
            <person name="Copeland A."/>
            <person name="Barry K.W."/>
            <person name="Cichocki N."/>
            <person name="Veneault-Fourrey C."/>
            <person name="LaButti K."/>
            <person name="Lindquist E.A."/>
            <person name="Lipzen A."/>
            <person name="Lundell T."/>
            <person name="Morin E."/>
            <person name="Murat C."/>
            <person name="Riley R."/>
            <person name="Ohm R."/>
            <person name="Sun H."/>
            <person name="Tunlid A."/>
            <person name="Henrissat B."/>
            <person name="Grigoriev I.V."/>
            <person name="Hibbett D.S."/>
            <person name="Martin F."/>
        </authorList>
    </citation>
    <scope>NUCLEOTIDE SEQUENCE [LARGE SCALE GENOMIC DNA]</scope>
    <source>
        <strain evidence="11">Zn</strain>
    </source>
</reference>
<keyword evidence="6" id="KW-0804">Transcription</keyword>
<comment type="subcellular location">
    <subcellularLocation>
        <location evidence="1">Nucleus</location>
    </subcellularLocation>
</comment>
<evidence type="ECO:0000256" key="4">
    <source>
        <dbReference type="ARBA" id="ARBA00023015"/>
    </source>
</evidence>
<dbReference type="CDD" id="cd00067">
    <property type="entry name" value="GAL4"/>
    <property type="match status" value="1"/>
</dbReference>
<dbReference type="PANTHER" id="PTHR31668:SF18">
    <property type="entry name" value="MALTOSE FERMENTATION REGULATORY PROTEIN MAL13-RELATED"/>
    <property type="match status" value="1"/>
</dbReference>
<evidence type="ECO:0000256" key="2">
    <source>
        <dbReference type="ARBA" id="ARBA00022723"/>
    </source>
</evidence>
<evidence type="ECO:0000256" key="8">
    <source>
        <dbReference type="SAM" id="MobiDB-lite"/>
    </source>
</evidence>
<proteinExistence type="predicted"/>
<dbReference type="CDD" id="cd12148">
    <property type="entry name" value="fungal_TF_MHR"/>
    <property type="match status" value="1"/>
</dbReference>
<sequence>MHRNRACDPCAARKSRCDRQFPCQRCKTLSITCVTVRRHSKSGPKGPWARKKLLARALEGRRQGPGRDTGSLSIPNDEPRPHTTSIIPITLIRRYLDVYQQELYPIWPVVNTDGLLLRLEDSNDTEAYSLATSLCAVTMAQLNVLPEGSSGLLAVDSSKMALESERARHTIDYQERPSISILLSSFFLHIAVANRGQINKATLLLREAITFAQLLGLDKAEHYLFLCNQDAQLQLRIAWLLFITERGHTTRFELPRILQLDSTLPGLEIDENPAILTAFVDMSNLFRDFGAAMDSVRLGQSEEFYVAMHMRLREILELPQHCSNLQKADFFITQQWMRVVLWKQSLFYVELMINPADEGLSLSLPDSIARRVVSCLNTFPMPIIEAHGLGMEMKLFEVANSLADILLCQPSVSPTLQLMQVGPRDILSQFV</sequence>
<dbReference type="SMART" id="SM00066">
    <property type="entry name" value="GAL4"/>
    <property type="match status" value="1"/>
</dbReference>
<dbReference type="STRING" id="913774.A0A0C3GKS5"/>
<evidence type="ECO:0000256" key="6">
    <source>
        <dbReference type="ARBA" id="ARBA00023163"/>
    </source>
</evidence>